<dbReference type="PROSITE" id="PS50197">
    <property type="entry name" value="BEACH"/>
    <property type="match status" value="1"/>
</dbReference>
<dbReference type="CDD" id="cd01201">
    <property type="entry name" value="PH_BEACH"/>
    <property type="match status" value="1"/>
</dbReference>
<dbReference type="InterPro" id="IPR023362">
    <property type="entry name" value="PH-BEACH_dom"/>
</dbReference>
<dbReference type="SMART" id="SM01026">
    <property type="entry name" value="Beach"/>
    <property type="match status" value="1"/>
</dbReference>
<protein>
    <submittedName>
        <fullName evidence="5">Uncharacterized protein</fullName>
    </submittedName>
</protein>
<keyword evidence="2" id="KW-0677">Repeat</keyword>
<dbReference type="InterPro" id="IPR016024">
    <property type="entry name" value="ARM-type_fold"/>
</dbReference>
<dbReference type="PANTHER" id="PTHR46108">
    <property type="entry name" value="BLUE CHEESE"/>
    <property type="match status" value="1"/>
</dbReference>
<dbReference type="InterPro" id="IPR036372">
    <property type="entry name" value="BEACH_dom_sf"/>
</dbReference>
<dbReference type="SUPFAM" id="SSF81837">
    <property type="entry name" value="BEACH domain"/>
    <property type="match status" value="1"/>
</dbReference>
<dbReference type="PANTHER" id="PTHR46108:SF4">
    <property type="entry name" value="BLUE CHEESE"/>
    <property type="match status" value="1"/>
</dbReference>
<organism evidence="5 6">
    <name type="scientific">Zostera marina</name>
    <name type="common">Eelgrass</name>
    <dbReference type="NCBI Taxonomy" id="29655"/>
    <lineage>
        <taxon>Eukaryota</taxon>
        <taxon>Viridiplantae</taxon>
        <taxon>Streptophyta</taxon>
        <taxon>Embryophyta</taxon>
        <taxon>Tracheophyta</taxon>
        <taxon>Spermatophyta</taxon>
        <taxon>Magnoliopsida</taxon>
        <taxon>Liliopsida</taxon>
        <taxon>Zosteraceae</taxon>
        <taxon>Zostera</taxon>
    </lineage>
</organism>
<dbReference type="Gene3D" id="2.60.120.200">
    <property type="match status" value="1"/>
</dbReference>
<dbReference type="InterPro" id="IPR051944">
    <property type="entry name" value="BEACH_domain_protein"/>
</dbReference>
<dbReference type="Pfam" id="PF02138">
    <property type="entry name" value="Beach"/>
    <property type="match status" value="1"/>
</dbReference>
<feature type="domain" description="BEACH" evidence="3">
    <location>
        <begin position="2665"/>
        <end position="2916"/>
    </location>
</feature>
<dbReference type="EMBL" id="LFYR01001101">
    <property type="protein sequence ID" value="KMZ64726.1"/>
    <property type="molecule type" value="Genomic_DNA"/>
</dbReference>
<keyword evidence="1" id="KW-0853">WD repeat</keyword>
<evidence type="ECO:0000256" key="1">
    <source>
        <dbReference type="ARBA" id="ARBA00022574"/>
    </source>
</evidence>
<feature type="domain" description="BEACH-type PH" evidence="4">
    <location>
        <begin position="2484"/>
        <end position="2639"/>
    </location>
</feature>
<dbReference type="SUPFAM" id="SSF50729">
    <property type="entry name" value="PH domain-like"/>
    <property type="match status" value="1"/>
</dbReference>
<accession>A0A0K9P6S5</accession>
<evidence type="ECO:0000313" key="5">
    <source>
        <dbReference type="EMBL" id="KMZ64726.1"/>
    </source>
</evidence>
<dbReference type="Pfam" id="PF14844">
    <property type="entry name" value="PH_BEACH"/>
    <property type="match status" value="1"/>
</dbReference>
<dbReference type="OMA" id="CICEMEG"/>
<dbReference type="PROSITE" id="PS51783">
    <property type="entry name" value="PH_BEACH"/>
    <property type="match status" value="1"/>
</dbReference>
<dbReference type="Gene3D" id="2.30.29.30">
    <property type="entry name" value="Pleckstrin-homology domain (PH domain)/Phosphotyrosine-binding domain (PTB)"/>
    <property type="match status" value="1"/>
</dbReference>
<dbReference type="CDD" id="cd06071">
    <property type="entry name" value="Beach"/>
    <property type="match status" value="1"/>
</dbReference>
<dbReference type="InterPro" id="IPR013320">
    <property type="entry name" value="ConA-like_dom_sf"/>
</dbReference>
<dbReference type="STRING" id="29655.A0A0K9P6S5"/>
<keyword evidence="6" id="KW-1185">Reference proteome</keyword>
<dbReference type="OrthoDB" id="26681at2759"/>
<dbReference type="SUPFAM" id="SSF48371">
    <property type="entry name" value="ARM repeat"/>
    <property type="match status" value="2"/>
</dbReference>
<evidence type="ECO:0000256" key="2">
    <source>
        <dbReference type="ARBA" id="ARBA00022737"/>
    </source>
</evidence>
<name>A0A0K9P6S5_ZOSMR</name>
<dbReference type="Gene3D" id="1.25.10.10">
    <property type="entry name" value="Leucine-rich Repeat Variant"/>
    <property type="match status" value="1"/>
</dbReference>
<dbReference type="InterPro" id="IPR011989">
    <property type="entry name" value="ARM-like"/>
</dbReference>
<evidence type="ECO:0000259" key="3">
    <source>
        <dbReference type="PROSITE" id="PS50197"/>
    </source>
</evidence>
<gene>
    <name evidence="5" type="ORF">ZOSMA_350G00180</name>
</gene>
<dbReference type="Gene3D" id="1.10.1540.10">
    <property type="entry name" value="BEACH domain"/>
    <property type="match status" value="1"/>
</dbReference>
<evidence type="ECO:0000259" key="4">
    <source>
        <dbReference type="PROSITE" id="PS51783"/>
    </source>
</evidence>
<comment type="caution">
    <text evidence="5">The sequence shown here is derived from an EMBL/GenBank/DDBJ whole genome shotgun (WGS) entry which is preliminary data.</text>
</comment>
<sequence length="2916" mass="331364">MNWSSLLKDFKEKVGFNSENSVPLDSVERGVFVESGRISDSVVSDDDVDNDNDNDREVAGHDSLAREKYGPMLGFKKFWKKFRSSSSGKDKEAAFGRAVDIFYKLAKEQYDVSELVTILAETHTFPFDIGSAFVTNIDKIRIHNNEKLLDVDEVKDFFSKFKKDDIDRVLKLLYVVEVLVSGSFYRQPLLDSGILCCFIYILNDFLNHSHANNMNLGEIFYEMNEDSFRIEGSILYIMKALGSHPSAAQSLIGDDSLQLLFQIVVTGSLSVFSKFTHGHISLHTSQLYRHAMQILGLLLINNNGSVAKYIHKHQLINVLLRAVKDFNPDDGDCFYTMGVVDLLMECVELSYRPEAGSIRLKDDIVSGHGYRFLVQFALILSDLQKKKVTHSVDSQSNSGESVCIVDQNRHVRRESTDNNEILPSIESPELSRLLDVLVNLAQISSIESTVCEANLKSGNTRVEDLEAIQMLQDIFLNCNSLELQAEVLSRLFMIFSSHLDNYMLCQQLRTIPLFILNMPSLPESLQKVVFKILEYAVSVVNCVLEQELLSLCCLLQQPITSDIKHSILSFFVKLMSFDPRYKKVLHEVGVLEVLIDNLKKHRFIIDNDVESKNSSKSILMFEDEGTVHIAWDCLDSLLKKTEDNQLSFRSADGFTVALQFLISEIHRSEVLWILSSLIIEDTHQVHSKELKALIEILKSGVIPNVLESQYKLLDDAKCDIFEAVWRILRANDSAKIVFGESTGFSLLLTTLHRFQNGGDIQPSLQIQMKVLSFLLRVITAAVSDSDINRSKLCTILSSQKFYNLFRGSNFLSVDCENQFVQLLLELALEIVIPPSNPLQPRGVLFFDVSNSFLSNVPSCSFRLDKERICNGSAVGVLIHFLLLFSATLQLDLLIFIQKLALASSFNQESLTSIGCVGLLLDIIKPFLTGSSSFLVQTLRIIQILGAYRLSTPELRVLLSYIYEMKTVKSENYLVNMMSKLIHTQDTQLENVSLAPFVELNMSKMGYASIQVSLGERTWPPSSGYSFVCWLQCSDFLKDSVKEQKRKSKNDFHTCSTKNVLRIFSVGSVDDEDTFFAELYAQDNGILTLATNNSATTCLSCVELVEKKWHHLAIVHSKPNALAGLFQDSVAYVYLNGKLKHVGNLGYSMSPMGKPLQITIGTPVVHAKVSDHSWRLRSCYLFEEALTPGSIFFMYILGRGYRGTFKDSNLLQFVPIQACGGGCLAILNSLDMEASVVLNTQKVDKQGNSKANNSNTILDFERLSNNSSQLMRKKLIFAFDGTPSDTFKESGILHIVNLVDPLSTAASALGGIPRFGRLNGDSYICYQQVIGDSIRSVGGIAVILSFVEASETKNMLRMSLALLACALYQNPRNVFDMQSCRGYHLLAVFLHRRMALFDMLSLCICFHIAASEEVSYFLETPKLGEKYEVPIFRRTSEIIFKDSSLQDISDKISSVGFDEDFDDFTDSTTSLLFKNLDRNENLIILSNIDMVEHVLLDWTLWEAFSVSIQLSILRFLEKLISTHCHKDYNLRLLRKINLVQYLLVFLQKSDIEVQILEKVVVLLGVILKDGFIVSELEVVVRFVIMTFDPLEAQSHHIIREKMGKHVHVRNFLLEMLIELQISINDDELIEKWYKTVSSKLITCFLDQAIHPSSMRLIINLLGVCLTSSSTYDLKFFSSAGYQNLIRVLPSFYDSPDIYYIIFCLIFGKSVDLRFSDVYMEDFHALISNNGSYLELRFPKLLDPVIAMAKYTFDRLSMQAMVVQKNNSLLHSKAGFASMLIEATSDNVENLKDKTSQCLMGGEAEAPTSTTLVLRFMVDLAKMCPPFSSICRRVEFLKSCVDLYFSCARASCALNIMNDLSKSLQDSIKENVNYDIEGEERVFTTESRATLKNDDAETIIQNFNSISVEHMMFTTSNISENSNDKHSSKRLTSVNTFFPINPKVLDDIDNLKYGGGPCSASATAILDFIAIILADIISEQIQATQKVENILDAFPFYVNIESVLVYQGFCLSRFMNFLERCLSQDDKESDTKLDKSRWAVNLEALSSIIVDRLYMGVFSQTSGVIKTLEFLFSMLHLANKDGYIEEAMSSSKGFLSLTRLNSRRVEPYINALLKNVNRVIMYCFLPSVLIANQDICMILQLIIANKQLVFCPSNDDTDFIHSLSINLIRILSDQTEFVRNLAVDIMKYMLLHKKSAFEGVFILKSKNGNNPNILREGFEKLLNRNISPFFEWFYSIGSPAINRVLKEHASITWENFIIVSEKFRNVRIKGLEDRCICEMEGKLQDVGNLDQIMEQRRDTIEHYRDAMSTELCFFRQDKYGRILHAESDCHTFVQQLLHKRGIFSLQNSNLETEWQLCPIEGPYRMRKKLQHCQSNTGPIKNIFHCASDVRNIQTPKENDDSSSVTSRSDYESGEFLKGSREFHSENSVSVQCSMLDSSSDIMNIKTYLGFPKQSSSLKNECMKITENKPKKALLDNGEYLIRPYLEPFEKIWLKYNCERVVGLNKHDGIFLIGNLHLYVIENFYIDDYGCICEKQNEDDVSVIDCALGVKNNVSTTTNSISDFKSESCDRLKIGTGGIEWSYNGGNLPHLWHMWKFDSIHNILRRDYLLRPVAIEIFSTDGCNNLLVFHKNERDCVFHKLISINLPKNTELDGTTISGPTKHESSDGNRLLKVMAKSLSKRWQSGEISNFQYLMHLNTLAGRGYSDLTQYPVFPWIIADYSSDDLDLTNTKVFRKLDKTMGCQTAEGEEEYRQRYESWDDPEIPKFNYGSHYTSAGIVLFYLLRLPPFSTENRKLNDGQFDHADRLFNSIQHTWSSASGCGNISDVKELIPEFFYMPEFLENKFNLDLGKKQSGEKVGDVLLPPWAKGSAREFIRKHREALECDYVCQNLHNWIDLIFGYKQRGKVDYRESMSYKETR</sequence>
<reference evidence="6" key="1">
    <citation type="journal article" date="2016" name="Nature">
        <title>The genome of the seagrass Zostera marina reveals angiosperm adaptation to the sea.</title>
        <authorList>
            <person name="Olsen J.L."/>
            <person name="Rouze P."/>
            <person name="Verhelst B."/>
            <person name="Lin Y.-C."/>
            <person name="Bayer T."/>
            <person name="Collen J."/>
            <person name="Dattolo E."/>
            <person name="De Paoli E."/>
            <person name="Dittami S."/>
            <person name="Maumus F."/>
            <person name="Michel G."/>
            <person name="Kersting A."/>
            <person name="Lauritano C."/>
            <person name="Lohaus R."/>
            <person name="Toepel M."/>
            <person name="Tonon T."/>
            <person name="Vanneste K."/>
            <person name="Amirebrahimi M."/>
            <person name="Brakel J."/>
            <person name="Bostroem C."/>
            <person name="Chovatia M."/>
            <person name="Grimwood J."/>
            <person name="Jenkins J.W."/>
            <person name="Jueterbock A."/>
            <person name="Mraz A."/>
            <person name="Stam W.T."/>
            <person name="Tice H."/>
            <person name="Bornberg-Bauer E."/>
            <person name="Green P.J."/>
            <person name="Pearson G.A."/>
            <person name="Procaccini G."/>
            <person name="Duarte C.M."/>
            <person name="Schmutz J."/>
            <person name="Reusch T.B.H."/>
            <person name="Van de Peer Y."/>
        </authorList>
    </citation>
    <scope>NUCLEOTIDE SEQUENCE [LARGE SCALE GENOMIC DNA]</scope>
    <source>
        <strain evidence="6">cv. Finnish</strain>
    </source>
</reference>
<dbReference type="InterPro" id="IPR000409">
    <property type="entry name" value="BEACH_dom"/>
</dbReference>
<dbReference type="SUPFAM" id="SSF49899">
    <property type="entry name" value="Concanavalin A-like lectins/glucanases"/>
    <property type="match status" value="1"/>
</dbReference>
<proteinExistence type="predicted"/>
<evidence type="ECO:0000313" key="6">
    <source>
        <dbReference type="Proteomes" id="UP000036987"/>
    </source>
</evidence>
<dbReference type="Proteomes" id="UP000036987">
    <property type="component" value="Unassembled WGS sequence"/>
</dbReference>
<dbReference type="InterPro" id="IPR011993">
    <property type="entry name" value="PH-like_dom_sf"/>
</dbReference>